<dbReference type="Proteomes" id="UP001185069">
    <property type="component" value="Unassembled WGS sequence"/>
</dbReference>
<accession>A0ABU1JCK3</accession>
<feature type="compositionally biased region" description="Low complexity" evidence="1">
    <location>
        <begin position="218"/>
        <end position="228"/>
    </location>
</feature>
<evidence type="ECO:0000256" key="1">
    <source>
        <dbReference type="SAM" id="MobiDB-lite"/>
    </source>
</evidence>
<protein>
    <recommendedName>
        <fullName evidence="5">Integral membrane protein</fullName>
    </recommendedName>
</protein>
<evidence type="ECO:0008006" key="5">
    <source>
        <dbReference type="Google" id="ProtNLM"/>
    </source>
</evidence>
<evidence type="ECO:0000313" key="4">
    <source>
        <dbReference type="Proteomes" id="UP001185069"/>
    </source>
</evidence>
<keyword evidence="4" id="KW-1185">Reference proteome</keyword>
<feature type="region of interest" description="Disordered" evidence="1">
    <location>
        <begin position="216"/>
        <end position="302"/>
    </location>
</feature>
<feature type="transmembrane region" description="Helical" evidence="2">
    <location>
        <begin position="131"/>
        <end position="152"/>
    </location>
</feature>
<keyword evidence="2" id="KW-0812">Transmembrane</keyword>
<gene>
    <name evidence="3" type="ORF">JOE69_002395</name>
</gene>
<dbReference type="RefSeq" id="WP_309799027.1">
    <property type="nucleotide sequence ID" value="NZ_BAAAHY010000005.1"/>
</dbReference>
<proteinExistence type="predicted"/>
<organism evidence="3 4">
    <name type="scientific">Arthrobacter russicus</name>
    <dbReference type="NCBI Taxonomy" id="172040"/>
    <lineage>
        <taxon>Bacteria</taxon>
        <taxon>Bacillati</taxon>
        <taxon>Actinomycetota</taxon>
        <taxon>Actinomycetes</taxon>
        <taxon>Micrococcales</taxon>
        <taxon>Micrococcaceae</taxon>
        <taxon>Arthrobacter</taxon>
    </lineage>
</organism>
<dbReference type="EMBL" id="JAVDQF010000001">
    <property type="protein sequence ID" value="MDR6270157.1"/>
    <property type="molecule type" value="Genomic_DNA"/>
</dbReference>
<feature type="transmembrane region" description="Helical" evidence="2">
    <location>
        <begin position="73"/>
        <end position="92"/>
    </location>
</feature>
<sequence>MNDIQPGTVVGTVAPSTASGQPAGPAAAPGGAVLGPFTLRDLVIFGSVLVMLVGTVLPIAGAGGSNFWNSSTVYFLVIGIVLPLAVAVMFLVQRLNRSGLIRVGSLSLDQFGSVVASFAAGYFFLLTVGGFSLGYLISLIGALGLLAATVAAKWLPFFGTATVPAPALAALGQSVPGQSVPSPVQEPPVDMVASTFAEPPAAAEPQPFVVGQHFTSLPSEDSAAPEAAADVEPEPDLTGPEAALPFGTEPPEAADQAVETDPAMEARSAAEPEPPVETATDDSWTRSFEAPAEPATAEELEPESFAATVDPASRPGQDTGGQLVYEAFWFAVDRPKAVLDEHTGGFLYNIEPGTWFLALQDRGHDFIVQNSDGRIGVLRDLSSIERAPEDG</sequence>
<keyword evidence="2" id="KW-0472">Membrane</keyword>
<evidence type="ECO:0000256" key="2">
    <source>
        <dbReference type="SAM" id="Phobius"/>
    </source>
</evidence>
<comment type="caution">
    <text evidence="3">The sequence shown here is derived from an EMBL/GenBank/DDBJ whole genome shotgun (WGS) entry which is preliminary data.</text>
</comment>
<reference evidence="3 4" key="1">
    <citation type="submission" date="2023-07" db="EMBL/GenBank/DDBJ databases">
        <title>Sequencing the genomes of 1000 actinobacteria strains.</title>
        <authorList>
            <person name="Klenk H.-P."/>
        </authorList>
    </citation>
    <scope>NUCLEOTIDE SEQUENCE [LARGE SCALE GENOMIC DNA]</scope>
    <source>
        <strain evidence="3 4">DSM 14555</strain>
    </source>
</reference>
<feature type="transmembrane region" description="Helical" evidence="2">
    <location>
        <begin position="42"/>
        <end position="61"/>
    </location>
</feature>
<keyword evidence="2" id="KW-1133">Transmembrane helix</keyword>
<feature type="transmembrane region" description="Helical" evidence="2">
    <location>
        <begin position="104"/>
        <end position="125"/>
    </location>
</feature>
<name>A0ABU1JCK3_9MICC</name>
<evidence type="ECO:0000313" key="3">
    <source>
        <dbReference type="EMBL" id="MDR6270157.1"/>
    </source>
</evidence>